<reference evidence="2" key="1">
    <citation type="submission" date="2018-04" db="EMBL/GenBank/DDBJ databases">
        <title>Genomes of the Obligate Erwinia dacicola and Facultative Enterobacter sp. OLF Endosymbionts of the Olive Fruit fly, Bactrocera oleae.</title>
        <authorList>
            <person name="Estes A.M."/>
            <person name="Hearn D.J."/>
            <person name="Agarwal S."/>
            <person name="Pierson E.A."/>
            <person name="Dunning-Hotopp J.C."/>
        </authorList>
    </citation>
    <scope>NUCLEOTIDE SEQUENCE [LARGE SCALE GENOMIC DNA]</scope>
    <source>
        <strain evidence="2">Oroville</strain>
    </source>
</reference>
<dbReference type="Proteomes" id="UP000244334">
    <property type="component" value="Unassembled WGS sequence"/>
</dbReference>
<evidence type="ECO:0000313" key="2">
    <source>
        <dbReference type="EMBL" id="RAP68513.1"/>
    </source>
</evidence>
<dbReference type="EMBL" id="LJAM02000814">
    <property type="protein sequence ID" value="RAP68513.1"/>
    <property type="molecule type" value="Genomic_DNA"/>
</dbReference>
<dbReference type="AlphaFoldDB" id="A0A328TGL1"/>
<dbReference type="GO" id="GO:0005524">
    <property type="term" value="F:ATP binding"/>
    <property type="evidence" value="ECO:0007669"/>
    <property type="project" value="InterPro"/>
</dbReference>
<name>A0A328TGL1_9GAMM</name>
<dbReference type="SUPFAM" id="SSF52540">
    <property type="entry name" value="P-loop containing nucleoside triphosphate hydrolases"/>
    <property type="match status" value="1"/>
</dbReference>
<keyword evidence="3" id="KW-1185">Reference proteome</keyword>
<dbReference type="InterPro" id="IPR027417">
    <property type="entry name" value="P-loop_NTPase"/>
</dbReference>
<evidence type="ECO:0000259" key="1">
    <source>
        <dbReference type="Pfam" id="PF01695"/>
    </source>
</evidence>
<dbReference type="Pfam" id="PF01695">
    <property type="entry name" value="IstB_IS21"/>
    <property type="match status" value="1"/>
</dbReference>
<organism evidence="2 3">
    <name type="scientific">Candidatus Erwinia dacicola</name>
    <dbReference type="NCBI Taxonomy" id="252393"/>
    <lineage>
        <taxon>Bacteria</taxon>
        <taxon>Pseudomonadati</taxon>
        <taxon>Pseudomonadota</taxon>
        <taxon>Gammaproteobacteria</taxon>
        <taxon>Enterobacterales</taxon>
        <taxon>Erwiniaceae</taxon>
        <taxon>Erwinia</taxon>
    </lineage>
</organism>
<evidence type="ECO:0000313" key="3">
    <source>
        <dbReference type="Proteomes" id="UP000244334"/>
    </source>
</evidence>
<accession>A0A328TGL1</accession>
<gene>
    <name evidence="2" type="ORF">ACZ87_03835</name>
</gene>
<sequence>MRELLNGHYITHKKSLLITGPTGSGKSWVANALGKQACRQKHSVQYWRTGRLLELLAQGRVDGSWLKYLQQLQRIQLLILDG</sequence>
<protein>
    <submittedName>
        <fullName evidence="2">IstB-like ATP binding family protein</fullName>
    </submittedName>
</protein>
<proteinExistence type="predicted"/>
<comment type="caution">
    <text evidence="2">The sequence shown here is derived from an EMBL/GenBank/DDBJ whole genome shotgun (WGS) entry which is preliminary data.</text>
</comment>
<dbReference type="Gene3D" id="3.40.50.300">
    <property type="entry name" value="P-loop containing nucleotide triphosphate hydrolases"/>
    <property type="match status" value="1"/>
</dbReference>
<dbReference type="InterPro" id="IPR002611">
    <property type="entry name" value="IstB_ATP-bd"/>
</dbReference>
<feature type="domain" description="IstB-like ATP-binding" evidence="1">
    <location>
        <begin position="3"/>
        <end position="81"/>
    </location>
</feature>
<dbReference type="CDD" id="cd00009">
    <property type="entry name" value="AAA"/>
    <property type="match status" value="1"/>
</dbReference>